<dbReference type="EMBL" id="JANPWB010000008">
    <property type="protein sequence ID" value="KAJ1166370.1"/>
    <property type="molecule type" value="Genomic_DNA"/>
</dbReference>
<dbReference type="AlphaFoldDB" id="A0AAV7SQN0"/>
<protein>
    <submittedName>
        <fullName evidence="1">Uncharacterized protein</fullName>
    </submittedName>
</protein>
<evidence type="ECO:0000313" key="1">
    <source>
        <dbReference type="EMBL" id="KAJ1166370.1"/>
    </source>
</evidence>
<reference evidence="1" key="1">
    <citation type="journal article" date="2022" name="bioRxiv">
        <title>Sequencing and chromosome-scale assembly of the giantPleurodeles waltlgenome.</title>
        <authorList>
            <person name="Brown T."/>
            <person name="Elewa A."/>
            <person name="Iarovenko S."/>
            <person name="Subramanian E."/>
            <person name="Araus A.J."/>
            <person name="Petzold A."/>
            <person name="Susuki M."/>
            <person name="Suzuki K.-i.T."/>
            <person name="Hayashi T."/>
            <person name="Toyoda A."/>
            <person name="Oliveira C."/>
            <person name="Osipova E."/>
            <person name="Leigh N.D."/>
            <person name="Simon A."/>
            <person name="Yun M.H."/>
        </authorList>
    </citation>
    <scope>NUCLEOTIDE SEQUENCE</scope>
    <source>
        <strain evidence="1">20211129_DDA</strain>
        <tissue evidence="1">Liver</tissue>
    </source>
</reference>
<sequence>MQCTCTQLPREQQAVPEPEEDAVWLQAIPQRDAVQFQDQRLMQCTFTQTPGELQAAPGPEVDAVCLQTKNTGKKQAVPGPEADAVRLHAITQAVAAQSQEQRFMQFACTQCPR</sequence>
<organism evidence="1 2">
    <name type="scientific">Pleurodeles waltl</name>
    <name type="common">Iberian ribbed newt</name>
    <dbReference type="NCBI Taxonomy" id="8319"/>
    <lineage>
        <taxon>Eukaryota</taxon>
        <taxon>Metazoa</taxon>
        <taxon>Chordata</taxon>
        <taxon>Craniata</taxon>
        <taxon>Vertebrata</taxon>
        <taxon>Euteleostomi</taxon>
        <taxon>Amphibia</taxon>
        <taxon>Batrachia</taxon>
        <taxon>Caudata</taxon>
        <taxon>Salamandroidea</taxon>
        <taxon>Salamandridae</taxon>
        <taxon>Pleurodelinae</taxon>
        <taxon>Pleurodeles</taxon>
    </lineage>
</organism>
<name>A0AAV7SQN0_PLEWA</name>
<keyword evidence="2" id="KW-1185">Reference proteome</keyword>
<dbReference type="Proteomes" id="UP001066276">
    <property type="component" value="Chromosome 4_2"/>
</dbReference>
<gene>
    <name evidence="1" type="ORF">NDU88_006774</name>
</gene>
<accession>A0AAV7SQN0</accession>
<proteinExistence type="predicted"/>
<comment type="caution">
    <text evidence="1">The sequence shown here is derived from an EMBL/GenBank/DDBJ whole genome shotgun (WGS) entry which is preliminary data.</text>
</comment>
<evidence type="ECO:0000313" key="2">
    <source>
        <dbReference type="Proteomes" id="UP001066276"/>
    </source>
</evidence>